<dbReference type="Proteomes" id="UP001176806">
    <property type="component" value="Unassembled WGS sequence"/>
</dbReference>
<dbReference type="PROSITE" id="PS51257">
    <property type="entry name" value="PROKAR_LIPOPROTEIN"/>
    <property type="match status" value="1"/>
</dbReference>
<evidence type="ECO:0000256" key="1">
    <source>
        <dbReference type="SAM" id="MobiDB-lite"/>
    </source>
</evidence>
<name>A0ABT8WVA9_9FLAO</name>
<dbReference type="RefSeq" id="WP_303304259.1">
    <property type="nucleotide sequence ID" value="NZ_BAABDA010000011.1"/>
</dbReference>
<dbReference type="EMBL" id="JAUOEL010000009">
    <property type="protein sequence ID" value="MDO5976929.1"/>
    <property type="molecule type" value="Genomic_DNA"/>
</dbReference>
<keyword evidence="3" id="KW-1185">Reference proteome</keyword>
<feature type="compositionally biased region" description="Basic and acidic residues" evidence="1">
    <location>
        <begin position="22"/>
        <end position="32"/>
    </location>
</feature>
<accession>A0ABT8WVA9</accession>
<protein>
    <submittedName>
        <fullName evidence="2">Uncharacterized protein</fullName>
    </submittedName>
</protein>
<comment type="caution">
    <text evidence="2">The sequence shown here is derived from an EMBL/GenBank/DDBJ whole genome shotgun (WGS) entry which is preliminary data.</text>
</comment>
<reference evidence="2" key="1">
    <citation type="submission" date="2023-07" db="EMBL/GenBank/DDBJ databases">
        <title>Two novel species in the genus Flavivirga.</title>
        <authorList>
            <person name="Kwon K."/>
        </authorList>
    </citation>
    <scope>NUCLEOTIDE SEQUENCE</scope>
    <source>
        <strain evidence="2">KACC 14158</strain>
    </source>
</reference>
<feature type="region of interest" description="Disordered" evidence="1">
    <location>
        <begin position="19"/>
        <end position="53"/>
    </location>
</feature>
<feature type="compositionally biased region" description="Acidic residues" evidence="1">
    <location>
        <begin position="40"/>
        <end position="53"/>
    </location>
</feature>
<sequence length="53" mass="5740">MKTIFVSIGLFLSLVSASCTPEKTESTEKEQIETLATDPPSEEPGENVDPNND</sequence>
<evidence type="ECO:0000313" key="2">
    <source>
        <dbReference type="EMBL" id="MDO5976929.1"/>
    </source>
</evidence>
<proteinExistence type="predicted"/>
<gene>
    <name evidence="2" type="ORF">Q4Q40_22235</name>
</gene>
<organism evidence="2 3">
    <name type="scientific">Flavivirga jejuensis</name>
    <dbReference type="NCBI Taxonomy" id="870487"/>
    <lineage>
        <taxon>Bacteria</taxon>
        <taxon>Pseudomonadati</taxon>
        <taxon>Bacteroidota</taxon>
        <taxon>Flavobacteriia</taxon>
        <taxon>Flavobacteriales</taxon>
        <taxon>Flavobacteriaceae</taxon>
        <taxon>Flavivirga</taxon>
    </lineage>
</organism>
<evidence type="ECO:0000313" key="3">
    <source>
        <dbReference type="Proteomes" id="UP001176806"/>
    </source>
</evidence>